<dbReference type="InterPro" id="IPR014729">
    <property type="entry name" value="Rossmann-like_a/b/a_fold"/>
</dbReference>
<dbReference type="CDD" id="cd02165">
    <property type="entry name" value="NMNAT"/>
    <property type="match status" value="1"/>
</dbReference>
<proteinExistence type="predicted"/>
<evidence type="ECO:0000256" key="4">
    <source>
        <dbReference type="ARBA" id="ARBA00022695"/>
    </source>
</evidence>
<accession>A0A645D4M8</accession>
<comment type="pathway">
    <text evidence="1">Cofactor biosynthesis; NAD(+) biosynthesis.</text>
</comment>
<dbReference type="PANTHER" id="PTHR39321:SF3">
    <property type="entry name" value="PHOSPHOPANTETHEINE ADENYLYLTRANSFERASE"/>
    <property type="match status" value="1"/>
</dbReference>
<organism evidence="9">
    <name type="scientific">bioreactor metagenome</name>
    <dbReference type="NCBI Taxonomy" id="1076179"/>
    <lineage>
        <taxon>unclassified sequences</taxon>
        <taxon>metagenomes</taxon>
        <taxon>ecological metagenomes</taxon>
    </lineage>
</organism>
<keyword evidence="3 9" id="KW-0808">Transferase</keyword>
<evidence type="ECO:0000256" key="5">
    <source>
        <dbReference type="ARBA" id="ARBA00022741"/>
    </source>
</evidence>
<dbReference type="GO" id="GO:0004515">
    <property type="term" value="F:nicotinate-nucleotide adenylyltransferase activity"/>
    <property type="evidence" value="ECO:0007669"/>
    <property type="project" value="UniProtKB-EC"/>
</dbReference>
<dbReference type="PANTHER" id="PTHR39321">
    <property type="entry name" value="NICOTINATE-NUCLEOTIDE ADENYLYLTRANSFERASE-RELATED"/>
    <property type="match status" value="1"/>
</dbReference>
<keyword evidence="4 9" id="KW-0548">Nucleotidyltransferase</keyword>
<name>A0A645D4M8_9ZZZZ</name>
<dbReference type="InterPro" id="IPR005248">
    <property type="entry name" value="NadD/NMNAT"/>
</dbReference>
<dbReference type="NCBIfam" id="TIGR00482">
    <property type="entry name" value="nicotinate (nicotinamide) nucleotide adenylyltransferase"/>
    <property type="match status" value="1"/>
</dbReference>
<dbReference type="EMBL" id="VSSQ01032677">
    <property type="protein sequence ID" value="MPM84018.1"/>
    <property type="molecule type" value="Genomic_DNA"/>
</dbReference>
<evidence type="ECO:0000313" key="9">
    <source>
        <dbReference type="EMBL" id="MPM84018.1"/>
    </source>
</evidence>
<dbReference type="AlphaFoldDB" id="A0A645D4M8"/>
<dbReference type="Gene3D" id="3.40.50.620">
    <property type="entry name" value="HUPs"/>
    <property type="match status" value="1"/>
</dbReference>
<dbReference type="EC" id="2.7.7.18" evidence="9"/>
<dbReference type="UniPathway" id="UPA00253"/>
<evidence type="ECO:0000256" key="1">
    <source>
        <dbReference type="ARBA" id="ARBA00004790"/>
    </source>
</evidence>
<evidence type="ECO:0000256" key="3">
    <source>
        <dbReference type="ARBA" id="ARBA00022679"/>
    </source>
</evidence>
<protein>
    <submittedName>
        <fullName evidence="9">Putative nicotinate-nucleotide adenylyltransferase</fullName>
        <ecNumber evidence="9">2.7.7.18</ecNumber>
    </submittedName>
</protein>
<reference evidence="9" key="1">
    <citation type="submission" date="2019-08" db="EMBL/GenBank/DDBJ databases">
        <authorList>
            <person name="Kucharzyk K."/>
            <person name="Murdoch R.W."/>
            <person name="Higgins S."/>
            <person name="Loffler F."/>
        </authorList>
    </citation>
    <scope>NUCLEOTIDE SEQUENCE</scope>
</reference>
<evidence type="ECO:0000259" key="8">
    <source>
        <dbReference type="Pfam" id="PF01467"/>
    </source>
</evidence>
<comment type="caution">
    <text evidence="9">The sequence shown here is derived from an EMBL/GenBank/DDBJ whole genome shotgun (WGS) entry which is preliminary data.</text>
</comment>
<gene>
    <name evidence="9" type="primary">nadD_35</name>
    <name evidence="9" type="ORF">SDC9_131088</name>
</gene>
<evidence type="ECO:0000256" key="2">
    <source>
        <dbReference type="ARBA" id="ARBA00022642"/>
    </source>
</evidence>
<dbReference type="Pfam" id="PF01467">
    <property type="entry name" value="CTP_transf_like"/>
    <property type="match status" value="1"/>
</dbReference>
<feature type="domain" description="Cytidyltransferase-like" evidence="8">
    <location>
        <begin position="2"/>
        <end position="129"/>
    </location>
</feature>
<keyword evidence="6" id="KW-0067">ATP-binding</keyword>
<dbReference type="GO" id="GO:0009435">
    <property type="term" value="P:NAD+ biosynthetic process"/>
    <property type="evidence" value="ECO:0007669"/>
    <property type="project" value="UniProtKB-UniPathway"/>
</dbReference>
<keyword evidence="2" id="KW-0662">Pyridine nucleotide biosynthesis</keyword>
<evidence type="ECO:0000256" key="7">
    <source>
        <dbReference type="ARBA" id="ARBA00023027"/>
    </source>
</evidence>
<evidence type="ECO:0000256" key="6">
    <source>
        <dbReference type="ARBA" id="ARBA00022840"/>
    </source>
</evidence>
<keyword evidence="5" id="KW-0547">Nucleotide-binding</keyword>
<dbReference type="GO" id="GO:0005524">
    <property type="term" value="F:ATP binding"/>
    <property type="evidence" value="ECO:0007669"/>
    <property type="project" value="UniProtKB-KW"/>
</dbReference>
<keyword evidence="7" id="KW-0520">NAD</keyword>
<dbReference type="SUPFAM" id="SSF52374">
    <property type="entry name" value="Nucleotidylyl transferase"/>
    <property type="match status" value="1"/>
</dbReference>
<sequence>MVSPHNPLKETKSLLSDDIRLEMVRLAVMDFDDMIVSDVEFDMPEPSYTIDTLTKLKTENPRLEFTLLIGGDNWTKFYRWKDHERLVKEFKILIYPRREEDVRIDSEHTENVQLVEAPIVEISSTFIRESIRAGKDVRAFLPNRVYDYIVSNKLYK</sequence>
<dbReference type="InterPro" id="IPR004821">
    <property type="entry name" value="Cyt_trans-like"/>
</dbReference>